<dbReference type="EMBL" id="CP003065">
    <property type="protein sequence ID" value="AEV70555.1"/>
    <property type="molecule type" value="Genomic_DNA"/>
</dbReference>
<evidence type="ECO:0000256" key="1">
    <source>
        <dbReference type="ARBA" id="ARBA00008814"/>
    </source>
</evidence>
<dbReference type="HOGENOM" id="CLU_038034_2_5_9"/>
<dbReference type="PANTHER" id="PTHR30535">
    <property type="entry name" value="VITAMIN B12-BINDING PROTEIN"/>
    <property type="match status" value="1"/>
</dbReference>
<reference evidence="5" key="1">
    <citation type="submission" date="2011-12" db="EMBL/GenBank/DDBJ databases">
        <title>Complete sequence of Clostridium clariflavum DSM 19732.</title>
        <authorList>
            <consortium name="US DOE Joint Genome Institute"/>
            <person name="Lucas S."/>
            <person name="Han J."/>
            <person name="Lapidus A."/>
            <person name="Cheng J.-F."/>
            <person name="Goodwin L."/>
            <person name="Pitluck S."/>
            <person name="Peters L."/>
            <person name="Teshima H."/>
            <person name="Detter J.C."/>
            <person name="Han C."/>
            <person name="Tapia R."/>
            <person name="Land M."/>
            <person name="Hauser L."/>
            <person name="Kyrpides N."/>
            <person name="Ivanova N."/>
            <person name="Pagani I."/>
            <person name="Kitzmiller T."/>
            <person name="Lynd L."/>
            <person name="Izquierdo J."/>
            <person name="Woyke T."/>
        </authorList>
    </citation>
    <scope>NUCLEOTIDE SEQUENCE [LARGE SCALE GENOMIC DNA]</scope>
    <source>
        <strain evidence="5">DSM 19732 / NBRC 101661 / EBR45</strain>
    </source>
</reference>
<protein>
    <submittedName>
        <fullName evidence="4">ABC-type Fe3+-hydroxamate transport system, periplasmic component</fullName>
    </submittedName>
</protein>
<dbReference type="OrthoDB" id="9816357at2"/>
<dbReference type="STRING" id="720554.Clocl_4123"/>
<dbReference type="CDD" id="cd01143">
    <property type="entry name" value="YvrC"/>
    <property type="match status" value="1"/>
</dbReference>
<evidence type="ECO:0000313" key="5">
    <source>
        <dbReference type="Proteomes" id="UP000005435"/>
    </source>
</evidence>
<dbReference type="Gene3D" id="3.40.50.1980">
    <property type="entry name" value="Nitrogenase molybdenum iron protein domain"/>
    <property type="match status" value="2"/>
</dbReference>
<dbReference type="GO" id="GO:0071281">
    <property type="term" value="P:cellular response to iron ion"/>
    <property type="evidence" value="ECO:0007669"/>
    <property type="project" value="TreeGrafter"/>
</dbReference>
<accession>G8LTP5</accession>
<feature type="signal peptide" evidence="2">
    <location>
        <begin position="1"/>
        <end position="21"/>
    </location>
</feature>
<organism evidence="4 5">
    <name type="scientific">Acetivibrio clariflavus (strain DSM 19732 / NBRC 101661 / EBR45)</name>
    <name type="common">Clostridium clariflavum</name>
    <dbReference type="NCBI Taxonomy" id="720554"/>
    <lineage>
        <taxon>Bacteria</taxon>
        <taxon>Bacillati</taxon>
        <taxon>Bacillota</taxon>
        <taxon>Clostridia</taxon>
        <taxon>Eubacteriales</taxon>
        <taxon>Oscillospiraceae</taxon>
        <taxon>Acetivibrio</taxon>
    </lineage>
</organism>
<dbReference type="eggNOG" id="COG0614">
    <property type="taxonomic scope" value="Bacteria"/>
</dbReference>
<evidence type="ECO:0000259" key="3">
    <source>
        <dbReference type="PROSITE" id="PS50983"/>
    </source>
</evidence>
<gene>
    <name evidence="4" type="ordered locus">Clocl_4123</name>
</gene>
<feature type="domain" description="Fe/B12 periplasmic-binding" evidence="3">
    <location>
        <begin position="61"/>
        <end position="319"/>
    </location>
</feature>
<dbReference type="SUPFAM" id="SSF53807">
    <property type="entry name" value="Helical backbone' metal receptor"/>
    <property type="match status" value="1"/>
</dbReference>
<evidence type="ECO:0000256" key="2">
    <source>
        <dbReference type="SAM" id="SignalP"/>
    </source>
</evidence>
<dbReference type="PANTHER" id="PTHR30535:SF34">
    <property type="entry name" value="MOLYBDATE-BINDING PROTEIN MOLA"/>
    <property type="match status" value="1"/>
</dbReference>
<evidence type="ECO:0000313" key="4">
    <source>
        <dbReference type="EMBL" id="AEV70555.1"/>
    </source>
</evidence>
<proteinExistence type="inferred from homology"/>
<dbReference type="Pfam" id="PF01497">
    <property type="entry name" value="Peripla_BP_2"/>
    <property type="match status" value="1"/>
</dbReference>
<keyword evidence="2" id="KW-0732">Signal</keyword>
<dbReference type="InterPro" id="IPR050902">
    <property type="entry name" value="ABC_Transporter_SBP"/>
</dbReference>
<dbReference type="RefSeq" id="WP_014257051.1">
    <property type="nucleotide sequence ID" value="NC_016627.1"/>
</dbReference>
<dbReference type="Proteomes" id="UP000005435">
    <property type="component" value="Chromosome"/>
</dbReference>
<feature type="chain" id="PRO_5038936930" evidence="2">
    <location>
        <begin position="22"/>
        <end position="320"/>
    </location>
</feature>
<sequence precursor="true">MKKAILLIMVAILAFGFISCSKTDSNVQLIEDSNSVENSSGVVNTKDRAGNDIEVPKTVDRIISMAPSTTEILLDLGLGDKIVAIDRNAKGLKGEKGLDEGVPEFDMMAPDIEKLVSLKPNIVFTSGMSNLEGKAEPYKPLRDLGVCVAEIPTSNSIEAIKEDIIFIAEITKTSEKGREIVESIDAEVDKIARIGKDIKEKKTVYFEIAAAPNMYSFGSGVFLNEIIELVGATNIFKDYNSWINVSEESVVAANPDVILTNVNYIDDPVGEIKSRKGWENIKAVKNDEVYYIDNNSSNLPNHNFVKAMKEIAKAIYPDKY</sequence>
<comment type="similarity">
    <text evidence="1">Belongs to the bacterial solute-binding protein 8 family.</text>
</comment>
<dbReference type="AlphaFoldDB" id="G8LTP5"/>
<dbReference type="PROSITE" id="PS51257">
    <property type="entry name" value="PROKAR_LIPOPROTEIN"/>
    <property type="match status" value="1"/>
</dbReference>
<reference evidence="4 5" key="2">
    <citation type="journal article" date="2012" name="Stand. Genomic Sci.">
        <title>Complete Genome Sequence of Clostridium clariflavum DSM 19732.</title>
        <authorList>
            <person name="Izquierdo J.A."/>
            <person name="Goodwin L."/>
            <person name="Davenport K.W."/>
            <person name="Teshima H."/>
            <person name="Bruce D."/>
            <person name="Detter C."/>
            <person name="Tapia R."/>
            <person name="Han S."/>
            <person name="Land M."/>
            <person name="Hauser L."/>
            <person name="Jeffries C.D."/>
            <person name="Han J."/>
            <person name="Pitluck S."/>
            <person name="Nolan M."/>
            <person name="Chen A."/>
            <person name="Huntemann M."/>
            <person name="Mavromatis K."/>
            <person name="Mikhailova N."/>
            <person name="Liolios K."/>
            <person name="Woyke T."/>
            <person name="Lynd L.R."/>
        </authorList>
    </citation>
    <scope>NUCLEOTIDE SEQUENCE [LARGE SCALE GENOMIC DNA]</scope>
    <source>
        <strain evidence="5">DSM 19732 / NBRC 101661 / EBR45</strain>
    </source>
</reference>
<keyword evidence="5" id="KW-1185">Reference proteome</keyword>
<dbReference type="PROSITE" id="PS50983">
    <property type="entry name" value="FE_B12_PBP"/>
    <property type="match status" value="1"/>
</dbReference>
<dbReference type="KEGG" id="ccl:Clocl_4123"/>
<dbReference type="InterPro" id="IPR002491">
    <property type="entry name" value="ABC_transptr_periplasmic_BD"/>
</dbReference>
<name>G8LTP5_ACECE</name>